<comment type="caution">
    <text evidence="1">The sequence shown here is derived from an EMBL/GenBank/DDBJ whole genome shotgun (WGS) entry which is preliminary data.</text>
</comment>
<reference evidence="1 2" key="1">
    <citation type="submission" date="2018-11" db="EMBL/GenBank/DDBJ databases">
        <title>Sequencing the genomes of 1000 actinobacteria strains.</title>
        <authorList>
            <person name="Klenk H.-P."/>
        </authorList>
    </citation>
    <scope>NUCLEOTIDE SEQUENCE [LARGE SCALE GENOMIC DNA]</scope>
    <source>
        <strain evidence="1 2">DSM 10546</strain>
    </source>
</reference>
<dbReference type="Gene3D" id="1.10.10.60">
    <property type="entry name" value="Homeodomain-like"/>
    <property type="match status" value="1"/>
</dbReference>
<evidence type="ECO:0000313" key="2">
    <source>
        <dbReference type="Proteomes" id="UP000275749"/>
    </source>
</evidence>
<accession>A0A3N1ZQR9</accession>
<dbReference type="EMBL" id="RKHG01000001">
    <property type="protein sequence ID" value="ROR53224.1"/>
    <property type="molecule type" value="Genomic_DNA"/>
</dbReference>
<name>A0A3N1ZQR9_9ACTN</name>
<protein>
    <submittedName>
        <fullName evidence="1">Uncharacterized protein</fullName>
    </submittedName>
</protein>
<dbReference type="AlphaFoldDB" id="A0A3N1ZQR9"/>
<sequence>MEHYGNRRQRVERLVSAWNQGSADVAEPANEPDDPLIAAAAEPRRRTRTRLTEEEVNVMRTARANGASVTTLAKKFGVHRATVWTKTRGADNRGNR</sequence>
<gene>
    <name evidence="1" type="ORF">EDD41_0356</name>
</gene>
<organism evidence="1 2">
    <name type="scientific">Luteococcus japonicus</name>
    <dbReference type="NCBI Taxonomy" id="33984"/>
    <lineage>
        <taxon>Bacteria</taxon>
        <taxon>Bacillati</taxon>
        <taxon>Actinomycetota</taxon>
        <taxon>Actinomycetes</taxon>
        <taxon>Propionibacteriales</taxon>
        <taxon>Propionibacteriaceae</taxon>
        <taxon>Luteococcus</taxon>
    </lineage>
</organism>
<proteinExistence type="predicted"/>
<dbReference type="Proteomes" id="UP000275749">
    <property type="component" value="Unassembled WGS sequence"/>
</dbReference>
<evidence type="ECO:0000313" key="1">
    <source>
        <dbReference type="EMBL" id="ROR53224.1"/>
    </source>
</evidence>